<comment type="caution">
    <text evidence="2">The sequence shown here is derived from an EMBL/GenBank/DDBJ whole genome shotgun (WGS) entry which is preliminary data.</text>
</comment>
<gene>
    <name evidence="2" type="ORF">ENSA7_18810</name>
</gene>
<protein>
    <recommendedName>
        <fullName evidence="4">DUF2330 domain-containing protein</fullName>
    </recommendedName>
</protein>
<evidence type="ECO:0000313" key="2">
    <source>
        <dbReference type="EMBL" id="PRQ08259.1"/>
    </source>
</evidence>
<reference evidence="2 3" key="1">
    <citation type="submission" date="2018-03" db="EMBL/GenBank/DDBJ databases">
        <title>Draft Genome Sequences of the Obligatory Marine Myxobacteria Enhygromyxa salina SWB007.</title>
        <authorList>
            <person name="Poehlein A."/>
            <person name="Moghaddam J.A."/>
            <person name="Harms H."/>
            <person name="Alanjari M."/>
            <person name="Koenig G.M."/>
            <person name="Daniel R."/>
            <person name="Schaeberle T.F."/>
        </authorList>
    </citation>
    <scope>NUCLEOTIDE SEQUENCE [LARGE SCALE GENOMIC DNA]</scope>
    <source>
        <strain evidence="2 3">SWB007</strain>
    </source>
</reference>
<dbReference type="EMBL" id="PVNL01000042">
    <property type="protein sequence ID" value="PRQ08259.1"/>
    <property type="molecule type" value="Genomic_DNA"/>
</dbReference>
<dbReference type="AlphaFoldDB" id="A0A2S9YT91"/>
<evidence type="ECO:0008006" key="4">
    <source>
        <dbReference type="Google" id="ProtNLM"/>
    </source>
</evidence>
<dbReference type="Pfam" id="PF10092">
    <property type="entry name" value="DUF2330"/>
    <property type="match status" value="1"/>
</dbReference>
<dbReference type="NCBIfam" id="TIGR03901">
    <property type="entry name" value="MYXO-CTERM"/>
    <property type="match status" value="1"/>
</dbReference>
<name>A0A2S9YT91_9BACT</name>
<feature type="compositionally biased region" description="Gly residues" evidence="1">
    <location>
        <begin position="583"/>
        <end position="592"/>
    </location>
</feature>
<evidence type="ECO:0000256" key="1">
    <source>
        <dbReference type="SAM" id="MobiDB-lite"/>
    </source>
</evidence>
<dbReference type="InterPro" id="IPR019283">
    <property type="entry name" value="DUF2330"/>
</dbReference>
<dbReference type="InterPro" id="IPR024038">
    <property type="entry name" value="MYXO-CTERM"/>
</dbReference>
<sequence length="645" mass="68578">MSGRCREIPPREHGLLDGHTRIRRVVAQFAICTTDLAAPGYPLIQPLCCQQAALGRTPQAESKLMRRILLLCPLLIAGATGLASARADACGGTFCDGGQVPMPVDQTGEDVLFIRDGAELEIHVRIQYEGEAERFVWLLPLPAIPEVSVGSDPLFVALANATIPVWSTVTSFEEPPNDGCPPGGCLDLDGGGDPPPPDVVYEEIIGAYEVVVLDSDSVASIIDFFDQNDYAYDPAATPLIQSYLDDGSLITAVKLTAGASVDQIHPLAFRLVTDEPCIPLRLTAVAATDDLSVRAYFLGQQRWAPSNYQHVVLNPLAYDWSGQSFGSYGELLSLAIDEAGGHAFVTDYAGTSGTVSTNGVWREEWDADSLAGMDANMALDALVDMQLIVASQINPHVLAALREFLPVHPNWGAPELDFWLDHARHPALLDMIDFDAVGFAARLDERVFAPGLHAVELLDASPYLTRLHTTISPAEMTLDPTFHPAPDLPDVRERRTATALVHADDDWATYEVPFAGGQGAATASVCVDRAAGWPSLEDLPMALRVEQVPSMGPPQVTVDNRVQVEQWAQTNYSGSACETSGGADTGESGGSGSDDSHSESGDPGLGPTMGASSTCACSSDADGGGWGGLGLGLLVLGAAVQRRRR</sequence>
<proteinExistence type="predicted"/>
<dbReference type="Proteomes" id="UP000238823">
    <property type="component" value="Unassembled WGS sequence"/>
</dbReference>
<feature type="region of interest" description="Disordered" evidence="1">
    <location>
        <begin position="572"/>
        <end position="618"/>
    </location>
</feature>
<organism evidence="2 3">
    <name type="scientific">Enhygromyxa salina</name>
    <dbReference type="NCBI Taxonomy" id="215803"/>
    <lineage>
        <taxon>Bacteria</taxon>
        <taxon>Pseudomonadati</taxon>
        <taxon>Myxococcota</taxon>
        <taxon>Polyangia</taxon>
        <taxon>Nannocystales</taxon>
        <taxon>Nannocystaceae</taxon>
        <taxon>Enhygromyxa</taxon>
    </lineage>
</organism>
<evidence type="ECO:0000313" key="3">
    <source>
        <dbReference type="Proteomes" id="UP000238823"/>
    </source>
</evidence>
<accession>A0A2S9YT91</accession>